<evidence type="ECO:0000313" key="3">
    <source>
        <dbReference type="EMBL" id="CED84795.1"/>
    </source>
</evidence>
<dbReference type="PANTHER" id="PTHR28026">
    <property type="entry name" value="DUF962 DOMAIN PROTEIN (AFU_ORTHOLOGUE AFUA_8G05310)"/>
    <property type="match status" value="1"/>
</dbReference>
<dbReference type="Pfam" id="PF07426">
    <property type="entry name" value="Dynactin_p22"/>
    <property type="match status" value="1"/>
</dbReference>
<dbReference type="GO" id="GO:0061640">
    <property type="term" value="P:cytoskeleton-dependent cytokinesis"/>
    <property type="evidence" value="ECO:0007669"/>
    <property type="project" value="InterPro"/>
</dbReference>
<dbReference type="AlphaFoldDB" id="A0A0F7SVY8"/>
<evidence type="ECO:0000256" key="2">
    <source>
        <dbReference type="SAM" id="Phobius"/>
    </source>
</evidence>
<feature type="transmembrane region" description="Helical" evidence="2">
    <location>
        <begin position="57"/>
        <end position="77"/>
    </location>
</feature>
<feature type="transmembrane region" description="Helical" evidence="2">
    <location>
        <begin position="108"/>
        <end position="128"/>
    </location>
</feature>
<organism evidence="3">
    <name type="scientific">Phaffia rhodozyma</name>
    <name type="common">Yeast</name>
    <name type="synonym">Xanthophyllomyces dendrorhous</name>
    <dbReference type="NCBI Taxonomy" id="264483"/>
    <lineage>
        <taxon>Eukaryota</taxon>
        <taxon>Fungi</taxon>
        <taxon>Dikarya</taxon>
        <taxon>Basidiomycota</taxon>
        <taxon>Agaricomycotina</taxon>
        <taxon>Tremellomycetes</taxon>
        <taxon>Cystofilobasidiales</taxon>
        <taxon>Mrakiaceae</taxon>
        <taxon>Phaffia</taxon>
    </lineage>
</organism>
<feature type="transmembrane region" description="Helical" evidence="2">
    <location>
        <begin position="15"/>
        <end position="37"/>
    </location>
</feature>
<dbReference type="PANTHER" id="PTHR28026:SF9">
    <property type="entry name" value="2-HYDROXY-PALMITIC ACID DIOXYGENASE MPO1"/>
    <property type="match status" value="1"/>
</dbReference>
<keyword evidence="2" id="KW-0812">Transmembrane</keyword>
<evidence type="ECO:0000256" key="1">
    <source>
        <dbReference type="SAM" id="MobiDB-lite"/>
    </source>
</evidence>
<feature type="transmembrane region" description="Helical" evidence="2">
    <location>
        <begin position="140"/>
        <end position="160"/>
    </location>
</feature>
<reference evidence="3" key="1">
    <citation type="submission" date="2014-08" db="EMBL/GenBank/DDBJ databases">
        <authorList>
            <person name="Sharma Rahul"/>
            <person name="Thines Marco"/>
        </authorList>
    </citation>
    <scope>NUCLEOTIDE SEQUENCE</scope>
</reference>
<keyword evidence="2" id="KW-0472">Membrane</keyword>
<dbReference type="GO" id="GO:0046521">
    <property type="term" value="P:sphingoid catabolic process"/>
    <property type="evidence" value="ECO:0007669"/>
    <property type="project" value="TreeGrafter"/>
</dbReference>
<feature type="transmembrane region" description="Helical" evidence="2">
    <location>
        <begin position="83"/>
        <end position="103"/>
    </location>
</feature>
<sequence length="408" mass="44955">MSGEIGAYHSEKRNVAVHVVFVPTIFWTYMFFMSRIFPSPLLLEPYTMNHIGMALPFRLDLSGGSIVSILYAAYYFALDAQTATLYLPLLVLMGGTSAGLAAFKPEVLYPMLILHVASWVAQIVSHKIFEGKAPALLDNLVGALVLAPFFTFFEVLFLAFDYRPELKKQIENESGNTTPIYHPSEIGQARAEDITPLTTLELRVRLLEYLISGSSSSPGNQRVLNGSNGRTGPGLMRKVMDVQDALDRAVDGTSSLERFVDGYEQNANLLSPPFSLDRLSNLNASPADSKVLSIDTKISLLMESEDDFKSVSRGLEEVEALDRKGVVDAGDLSSHHALLPRLSELVPRQEESSESISLLENRLIDLLGRYDDYVSNVSDAFLELNRLLGTAEAKVGILERSRSSKGES</sequence>
<accession>A0A0F7SVY8</accession>
<proteinExistence type="predicted"/>
<dbReference type="GO" id="GO:0016020">
    <property type="term" value="C:membrane"/>
    <property type="evidence" value="ECO:0007669"/>
    <property type="project" value="GOC"/>
</dbReference>
<dbReference type="GO" id="GO:0005783">
    <property type="term" value="C:endoplasmic reticulum"/>
    <property type="evidence" value="ECO:0007669"/>
    <property type="project" value="TreeGrafter"/>
</dbReference>
<dbReference type="Pfam" id="PF06127">
    <property type="entry name" value="Mpo1-like"/>
    <property type="match status" value="1"/>
</dbReference>
<dbReference type="GO" id="GO:0005869">
    <property type="term" value="C:dynactin complex"/>
    <property type="evidence" value="ECO:0007669"/>
    <property type="project" value="InterPro"/>
</dbReference>
<dbReference type="InterPro" id="IPR009305">
    <property type="entry name" value="Mpo1-like"/>
</dbReference>
<feature type="region of interest" description="Disordered" evidence="1">
    <location>
        <begin position="215"/>
        <end position="235"/>
    </location>
</feature>
<feature type="compositionally biased region" description="Polar residues" evidence="1">
    <location>
        <begin position="215"/>
        <end position="230"/>
    </location>
</feature>
<dbReference type="InterPro" id="IPR009991">
    <property type="entry name" value="DCTN3"/>
</dbReference>
<name>A0A0F7SVY8_PHARH</name>
<dbReference type="EMBL" id="LN483166">
    <property type="protein sequence ID" value="CED84795.1"/>
    <property type="molecule type" value="Genomic_DNA"/>
</dbReference>
<protein>
    <submittedName>
        <fullName evidence="3">Predicted membrane protein</fullName>
    </submittedName>
</protein>
<keyword evidence="2" id="KW-1133">Transmembrane helix</keyword>